<protein>
    <submittedName>
        <fullName evidence="1">Uncharacterized protein</fullName>
    </submittedName>
</protein>
<sequence>MHKCELLILSPNFLKLTSEEVDINCIFSSNNLLEIMTESHSFVHHTKNNSLHG</sequence>
<dbReference type="AlphaFoldDB" id="A0A0B7AI16"/>
<dbReference type="EMBL" id="HACG01032861">
    <property type="protein sequence ID" value="CEK79726.1"/>
    <property type="molecule type" value="Transcribed_RNA"/>
</dbReference>
<evidence type="ECO:0000313" key="1">
    <source>
        <dbReference type="EMBL" id="CEK79726.1"/>
    </source>
</evidence>
<organism evidence="1">
    <name type="scientific">Arion vulgaris</name>
    <dbReference type="NCBI Taxonomy" id="1028688"/>
    <lineage>
        <taxon>Eukaryota</taxon>
        <taxon>Metazoa</taxon>
        <taxon>Spiralia</taxon>
        <taxon>Lophotrochozoa</taxon>
        <taxon>Mollusca</taxon>
        <taxon>Gastropoda</taxon>
        <taxon>Heterobranchia</taxon>
        <taxon>Euthyneura</taxon>
        <taxon>Panpulmonata</taxon>
        <taxon>Eupulmonata</taxon>
        <taxon>Stylommatophora</taxon>
        <taxon>Helicina</taxon>
        <taxon>Arionoidea</taxon>
        <taxon>Arionidae</taxon>
        <taxon>Arion</taxon>
    </lineage>
</organism>
<gene>
    <name evidence="1" type="primary">ORF117082</name>
</gene>
<name>A0A0B7AI16_9EUPU</name>
<accession>A0A0B7AI16</accession>
<reference evidence="1" key="1">
    <citation type="submission" date="2014-12" db="EMBL/GenBank/DDBJ databases">
        <title>Insight into the proteome of Arion vulgaris.</title>
        <authorList>
            <person name="Aradska J."/>
            <person name="Bulat T."/>
            <person name="Smidak R."/>
            <person name="Sarate P."/>
            <person name="Gangsoo J."/>
            <person name="Sialana F."/>
            <person name="Bilban M."/>
            <person name="Lubec G."/>
        </authorList>
    </citation>
    <scope>NUCLEOTIDE SEQUENCE</scope>
    <source>
        <tissue evidence="1">Skin</tissue>
    </source>
</reference>
<proteinExistence type="predicted"/>